<dbReference type="SUPFAM" id="SSF50129">
    <property type="entry name" value="GroES-like"/>
    <property type="match status" value="1"/>
</dbReference>
<accession>A0A9Q4EK12</accession>
<dbReference type="InterPro" id="IPR045010">
    <property type="entry name" value="MDR_fam"/>
</dbReference>
<dbReference type="PANTHER" id="PTHR43205:SF7">
    <property type="entry name" value="PROSTAGLANDIN REDUCTASE 1"/>
    <property type="match status" value="1"/>
</dbReference>
<dbReference type="SMART" id="SM00829">
    <property type="entry name" value="PKS_ER"/>
    <property type="match status" value="1"/>
</dbReference>
<dbReference type="InterPro" id="IPR036291">
    <property type="entry name" value="NAD(P)-bd_dom_sf"/>
</dbReference>
<sequence>MTTAQQQIQLARRPQGVPVHEDFRFETIPVPEPKQGEVLVKTLYVSVDPYMRGRMQDTKSYVEPFALDEALSGGVIAEVVSDGDKLKQGEIVIGNLNWQEYSAVSESAVRKIDTSLAPASAYLGILGMTGLTAYFGLLDIGRPKEGETVVVSGAAGAVGSAVGQIAKIKGAHVVGIAGSDDKIDYLKNELQFDEAINYKTADDIQQALADACPNGVDVYFDNVGGPISDAVMNLLNEFARIPVCGAISSYNAENEADDMGPRVQSKLIKTKALMQGFIVSDYADRFPEGAKQLAEWLRDGKLHYEETITEGFENIPDAFLGLFKGENKGKQLIKVSDQN</sequence>
<evidence type="ECO:0000256" key="1">
    <source>
        <dbReference type="ARBA" id="ARBA00023002"/>
    </source>
</evidence>
<proteinExistence type="predicted"/>
<reference evidence="3" key="1">
    <citation type="submission" date="2022-02" db="EMBL/GenBank/DDBJ databases">
        <title>Crop Bioprotection Bacillus Genome Sequencing.</title>
        <authorList>
            <person name="Dunlap C."/>
        </authorList>
    </citation>
    <scope>NUCLEOTIDE SEQUENCE</scope>
    <source>
        <strain evidence="3">EC49O2N-C10</strain>
    </source>
</reference>
<dbReference type="AlphaFoldDB" id="A0A9Q4EK12"/>
<dbReference type="CDD" id="cd05288">
    <property type="entry name" value="PGDH"/>
    <property type="match status" value="1"/>
</dbReference>
<dbReference type="InterPro" id="IPR011032">
    <property type="entry name" value="GroES-like_sf"/>
</dbReference>
<comment type="caution">
    <text evidence="3">The sequence shown here is derived from an EMBL/GenBank/DDBJ whole genome shotgun (WGS) entry which is preliminary data.</text>
</comment>
<feature type="domain" description="Enoyl reductase (ER)" evidence="2">
    <location>
        <begin position="18"/>
        <end position="333"/>
    </location>
</feature>
<dbReference type="PANTHER" id="PTHR43205">
    <property type="entry name" value="PROSTAGLANDIN REDUCTASE"/>
    <property type="match status" value="1"/>
</dbReference>
<evidence type="ECO:0000313" key="3">
    <source>
        <dbReference type="EMBL" id="MCY9185076.1"/>
    </source>
</evidence>
<dbReference type="InterPro" id="IPR020843">
    <property type="entry name" value="ER"/>
</dbReference>
<dbReference type="RefSeq" id="WP_268498606.1">
    <property type="nucleotide sequence ID" value="NZ_JALAVZ010000015.1"/>
</dbReference>
<dbReference type="Pfam" id="PF16884">
    <property type="entry name" value="ADH_N_2"/>
    <property type="match status" value="1"/>
</dbReference>
<dbReference type="InterPro" id="IPR013149">
    <property type="entry name" value="ADH-like_C"/>
</dbReference>
<evidence type="ECO:0000313" key="4">
    <source>
        <dbReference type="Proteomes" id="UP001073053"/>
    </source>
</evidence>
<dbReference type="Pfam" id="PF00107">
    <property type="entry name" value="ADH_zinc_N"/>
    <property type="match status" value="1"/>
</dbReference>
<dbReference type="InterPro" id="IPR041694">
    <property type="entry name" value="ADH_N_2"/>
</dbReference>
<name>A0A9Q4EK12_9BACI</name>
<protein>
    <submittedName>
        <fullName evidence="3">NADP-dependent oxidoreductase</fullName>
    </submittedName>
</protein>
<keyword evidence="1" id="KW-0560">Oxidoreductase</keyword>
<dbReference type="FunFam" id="3.40.50.720:FF:000121">
    <property type="entry name" value="Prostaglandin reductase 2"/>
    <property type="match status" value="1"/>
</dbReference>
<organism evidence="3 4">
    <name type="scientific">Bacillus halotolerans</name>
    <dbReference type="NCBI Taxonomy" id="260554"/>
    <lineage>
        <taxon>Bacteria</taxon>
        <taxon>Bacillati</taxon>
        <taxon>Bacillota</taxon>
        <taxon>Bacilli</taxon>
        <taxon>Bacillales</taxon>
        <taxon>Bacillaceae</taxon>
        <taxon>Bacillus</taxon>
    </lineage>
</organism>
<dbReference type="EMBL" id="JALAWA010000005">
    <property type="protein sequence ID" value="MCY9185076.1"/>
    <property type="molecule type" value="Genomic_DNA"/>
</dbReference>
<dbReference type="GO" id="GO:0016628">
    <property type="term" value="F:oxidoreductase activity, acting on the CH-CH group of donors, NAD or NADP as acceptor"/>
    <property type="evidence" value="ECO:0007669"/>
    <property type="project" value="InterPro"/>
</dbReference>
<evidence type="ECO:0000259" key="2">
    <source>
        <dbReference type="SMART" id="SM00829"/>
    </source>
</evidence>
<dbReference type="Gene3D" id="3.90.180.10">
    <property type="entry name" value="Medium-chain alcohol dehydrogenases, catalytic domain"/>
    <property type="match status" value="1"/>
</dbReference>
<dbReference type="Gene3D" id="3.40.50.720">
    <property type="entry name" value="NAD(P)-binding Rossmann-like Domain"/>
    <property type="match status" value="1"/>
</dbReference>
<dbReference type="Proteomes" id="UP001073053">
    <property type="component" value="Unassembled WGS sequence"/>
</dbReference>
<dbReference type="SUPFAM" id="SSF51735">
    <property type="entry name" value="NAD(P)-binding Rossmann-fold domains"/>
    <property type="match status" value="1"/>
</dbReference>
<gene>
    <name evidence="3" type="ORF">MOF03_10515</name>
</gene>